<feature type="transmembrane region" description="Helical" evidence="6">
    <location>
        <begin position="405"/>
        <end position="423"/>
    </location>
</feature>
<dbReference type="InterPro" id="IPR035681">
    <property type="entry name" value="ComA-like_MBL"/>
</dbReference>
<dbReference type="InterPro" id="IPR052159">
    <property type="entry name" value="Competence_DNA_uptake"/>
</dbReference>
<evidence type="ECO:0000256" key="1">
    <source>
        <dbReference type="ARBA" id="ARBA00004651"/>
    </source>
</evidence>
<evidence type="ECO:0000256" key="5">
    <source>
        <dbReference type="ARBA" id="ARBA00023136"/>
    </source>
</evidence>
<gene>
    <name evidence="8" type="ORF">THMIRHAM_09690</name>
</gene>
<keyword evidence="3 6" id="KW-0812">Transmembrane</keyword>
<feature type="transmembrane region" description="Helical" evidence="6">
    <location>
        <begin position="65"/>
        <end position="88"/>
    </location>
</feature>
<dbReference type="PANTHER" id="PTHR30619:SF1">
    <property type="entry name" value="RECOMBINATION PROTEIN 2"/>
    <property type="match status" value="1"/>
</dbReference>
<dbReference type="InterPro" id="IPR025405">
    <property type="entry name" value="DUF4131"/>
</dbReference>
<dbReference type="RefSeq" id="WP_237264152.1">
    <property type="nucleotide sequence ID" value="NZ_AP024202.1"/>
</dbReference>
<feature type="transmembrane region" description="Helical" evidence="6">
    <location>
        <begin position="464"/>
        <end position="486"/>
    </location>
</feature>
<dbReference type="InterPro" id="IPR004797">
    <property type="entry name" value="Competence_ComEC/Rec2"/>
</dbReference>
<evidence type="ECO:0000256" key="4">
    <source>
        <dbReference type="ARBA" id="ARBA00022989"/>
    </source>
</evidence>
<feature type="transmembrane region" description="Helical" evidence="6">
    <location>
        <begin position="556"/>
        <end position="574"/>
    </location>
</feature>
<feature type="transmembrane region" description="Helical" evidence="6">
    <location>
        <begin position="432"/>
        <end position="452"/>
    </location>
</feature>
<feature type="transmembrane region" description="Helical" evidence="6">
    <location>
        <begin position="359"/>
        <end position="376"/>
    </location>
</feature>
<reference evidence="8" key="1">
    <citation type="journal article" date="2022" name="Arch. Microbiol.">
        <title>Thiomicrorhabdus immobilis sp. nov., a mesophilic sulfur-oxidizing bacterium isolated from sediment of a brackish lake in northern Japan.</title>
        <authorList>
            <person name="Kojima H."/>
            <person name="Mochizuki J."/>
            <person name="Kanda M."/>
            <person name="Watanabe T."/>
            <person name="Fukui M."/>
        </authorList>
    </citation>
    <scope>NUCLEOTIDE SEQUENCE</scope>
    <source>
        <strain evidence="8">Am19</strain>
    </source>
</reference>
<dbReference type="NCBIfam" id="TIGR00360">
    <property type="entry name" value="ComEC_N-term"/>
    <property type="match status" value="1"/>
</dbReference>
<sequence length="900" mass="103298">MFIQFVIGLLCSAILCYQLTNFLPLWSGWLLVGLIIVPLFSMKMVEKTLPLKVNLLFLNIKEQAVSRVVYSMLNFLLGAIIGVNIVFWQAFFAPKIEGFWFNQHVMLDVKLIQIPRLNQTNHFYKLSFDAELNTITQSVNATSVSNSKHQTWFFNKPKIKITWYMDIDEFNTLQRVPKVGETWRFYAKLKSNHASINPGTRDYEAWLFQNHIDAKASVSGVFIKSNNQTVPIKTSFTAINLKEQNWKDYRVWRERIALYLSQLYDKSDYQGVYNALLIGDKGLIKDESWKLFQQTGTIHLMAISGLHMGIMALIGFWVFKAVWWLGAYRQTRVILPTFSALGAILFATAYLFVSGGAIPTQRAWIMVVTILGFLWIKREFRPWYALAMAAFLVVLWDSRALLSSGFWLSFVAVGLIFLSLPLYKDKPKWKQLIAIQLMLSAGLAPLILWNFYEVPLYGLLANLVAVPFVSIVGLPSLILGAFIGLFSRDLSQDYFRQVDWLWSQFWGYLQWVATLPRVELVTMQHSWFWLMIVLLVFAGVYRTFIKLQSRYRLSSWWFTAVLMVYFVVLIFYPYKLDRPNSDNLSSNLEKRNNQAWLTVLDVGQGQAIVIETAKHVVVYDTGAKWGETTDAAKAVLLPYLKSKAWQAVDLLIVSHSDIDHAGGTQSVLDNIPVNQLISGQAFEVNKLIAQNQSAKQIKDRIYPKFVACDNQQAWWFDGIHFEILSPYGIQPTTEHAKQNKTLNHVGNRLKSDNDLSCVLKVSNGIQSVLITGDLSAKGEGVLLDNYRDRPEKIQANLLVAGHHGSKYSSSTEFLNAVNPNKVVFSSGYLNRYRFPNQEVIQRFNDLNIQNRVNWWNTACSGALSFELQKYGIDLRYEARKTLHKWYHHSCLKSQQGTYFQ</sequence>
<dbReference type="InterPro" id="IPR036866">
    <property type="entry name" value="RibonucZ/Hydroxyglut_hydro"/>
</dbReference>
<evidence type="ECO:0000256" key="3">
    <source>
        <dbReference type="ARBA" id="ARBA00022692"/>
    </source>
</evidence>
<comment type="subcellular location">
    <subcellularLocation>
        <location evidence="1">Cell membrane</location>
        <topology evidence="1">Multi-pass membrane protein</topology>
    </subcellularLocation>
</comment>
<dbReference type="EMBL" id="AP024202">
    <property type="protein sequence ID" value="BCN93184.1"/>
    <property type="molecule type" value="Genomic_DNA"/>
</dbReference>
<name>A0ABN6CZS9_9GAMM</name>
<protein>
    <submittedName>
        <fullName evidence="8">DNA internalization-related competence protein ComEC/Rec2</fullName>
    </submittedName>
</protein>
<keyword evidence="9" id="KW-1185">Reference proteome</keyword>
<dbReference type="InterPro" id="IPR004477">
    <property type="entry name" value="ComEC_N"/>
</dbReference>
<organism evidence="8 9">
    <name type="scientific">Thiomicrorhabdus immobilis</name>
    <dbReference type="NCBI Taxonomy" id="2791037"/>
    <lineage>
        <taxon>Bacteria</taxon>
        <taxon>Pseudomonadati</taxon>
        <taxon>Pseudomonadota</taxon>
        <taxon>Gammaproteobacteria</taxon>
        <taxon>Thiotrichales</taxon>
        <taxon>Piscirickettsiaceae</taxon>
        <taxon>Thiomicrorhabdus</taxon>
    </lineage>
</organism>
<keyword evidence="2" id="KW-1003">Cell membrane</keyword>
<accession>A0ABN6CZS9</accession>
<dbReference type="Proteomes" id="UP001054820">
    <property type="component" value="Chromosome"/>
</dbReference>
<evidence type="ECO:0000256" key="2">
    <source>
        <dbReference type="ARBA" id="ARBA00022475"/>
    </source>
</evidence>
<dbReference type="CDD" id="cd07731">
    <property type="entry name" value="ComA-like_MBL-fold"/>
    <property type="match status" value="1"/>
</dbReference>
<feature type="transmembrane region" description="Helical" evidence="6">
    <location>
        <begin position="527"/>
        <end position="544"/>
    </location>
</feature>
<proteinExistence type="predicted"/>
<feature type="transmembrane region" description="Helical" evidence="6">
    <location>
        <begin position="26"/>
        <end position="45"/>
    </location>
</feature>
<dbReference type="Pfam" id="PF13567">
    <property type="entry name" value="DUF4131"/>
    <property type="match status" value="1"/>
</dbReference>
<dbReference type="Pfam" id="PF00753">
    <property type="entry name" value="Lactamase_B"/>
    <property type="match status" value="1"/>
</dbReference>
<evidence type="ECO:0000256" key="6">
    <source>
        <dbReference type="SAM" id="Phobius"/>
    </source>
</evidence>
<dbReference type="InterPro" id="IPR001279">
    <property type="entry name" value="Metallo-B-lactamas"/>
</dbReference>
<dbReference type="Gene3D" id="3.60.15.10">
    <property type="entry name" value="Ribonuclease Z/Hydroxyacylglutathione hydrolase-like"/>
    <property type="match status" value="1"/>
</dbReference>
<feature type="transmembrane region" description="Helical" evidence="6">
    <location>
        <begin position="300"/>
        <end position="326"/>
    </location>
</feature>
<evidence type="ECO:0000313" key="8">
    <source>
        <dbReference type="EMBL" id="BCN93184.1"/>
    </source>
</evidence>
<dbReference type="SUPFAM" id="SSF56281">
    <property type="entry name" value="Metallo-hydrolase/oxidoreductase"/>
    <property type="match status" value="1"/>
</dbReference>
<evidence type="ECO:0000313" key="9">
    <source>
        <dbReference type="Proteomes" id="UP001054820"/>
    </source>
</evidence>
<feature type="transmembrane region" description="Helical" evidence="6">
    <location>
        <begin position="333"/>
        <end position="353"/>
    </location>
</feature>
<dbReference type="SMART" id="SM00849">
    <property type="entry name" value="Lactamase_B"/>
    <property type="match status" value="1"/>
</dbReference>
<keyword evidence="5 6" id="KW-0472">Membrane</keyword>
<dbReference type="PANTHER" id="PTHR30619">
    <property type="entry name" value="DNA INTERNALIZATION/COMPETENCE PROTEIN COMEC/REC2"/>
    <property type="match status" value="1"/>
</dbReference>
<feature type="domain" description="Metallo-beta-lactamase" evidence="7">
    <location>
        <begin position="604"/>
        <end position="828"/>
    </location>
</feature>
<dbReference type="NCBIfam" id="TIGR00361">
    <property type="entry name" value="ComEC_Rec2"/>
    <property type="match status" value="1"/>
</dbReference>
<keyword evidence="4 6" id="KW-1133">Transmembrane helix</keyword>
<evidence type="ECO:0000259" key="7">
    <source>
        <dbReference type="SMART" id="SM00849"/>
    </source>
</evidence>
<dbReference type="Pfam" id="PF03772">
    <property type="entry name" value="Competence"/>
    <property type="match status" value="1"/>
</dbReference>